<protein>
    <submittedName>
        <fullName evidence="3">Uncharacterized protein</fullName>
    </submittedName>
</protein>
<accession>A0ABP7SBI4</accession>
<dbReference type="Proteomes" id="UP001500235">
    <property type="component" value="Unassembled WGS sequence"/>
</dbReference>
<keyword evidence="2" id="KW-0812">Transmembrane</keyword>
<proteinExistence type="predicted"/>
<reference evidence="4" key="1">
    <citation type="journal article" date="2019" name="Int. J. Syst. Evol. Microbiol.">
        <title>The Global Catalogue of Microorganisms (GCM) 10K type strain sequencing project: providing services to taxonomists for standard genome sequencing and annotation.</title>
        <authorList>
            <consortium name="The Broad Institute Genomics Platform"/>
            <consortium name="The Broad Institute Genome Sequencing Center for Infectious Disease"/>
            <person name="Wu L."/>
            <person name="Ma J."/>
        </authorList>
    </citation>
    <scope>NUCLEOTIDE SEQUENCE [LARGE SCALE GENOMIC DNA]</scope>
    <source>
        <strain evidence="4">JCM 17563</strain>
    </source>
</reference>
<organism evidence="3 4">
    <name type="scientific">Sphingomonas swuensis</name>
    <dbReference type="NCBI Taxonomy" id="977800"/>
    <lineage>
        <taxon>Bacteria</taxon>
        <taxon>Pseudomonadati</taxon>
        <taxon>Pseudomonadota</taxon>
        <taxon>Alphaproteobacteria</taxon>
        <taxon>Sphingomonadales</taxon>
        <taxon>Sphingomonadaceae</taxon>
        <taxon>Sphingomonas</taxon>
    </lineage>
</organism>
<feature type="transmembrane region" description="Helical" evidence="2">
    <location>
        <begin position="48"/>
        <end position="67"/>
    </location>
</feature>
<keyword evidence="2" id="KW-0472">Membrane</keyword>
<keyword evidence="2" id="KW-1133">Transmembrane helix</keyword>
<gene>
    <name evidence="3" type="ORF">GCM10022280_02870</name>
</gene>
<evidence type="ECO:0000256" key="2">
    <source>
        <dbReference type="SAM" id="Phobius"/>
    </source>
</evidence>
<dbReference type="RefSeq" id="WP_344705614.1">
    <property type="nucleotide sequence ID" value="NZ_BAABBQ010000001.1"/>
</dbReference>
<dbReference type="EMBL" id="BAABBQ010000001">
    <property type="protein sequence ID" value="GAA4009444.1"/>
    <property type="molecule type" value="Genomic_DNA"/>
</dbReference>
<comment type="caution">
    <text evidence="3">The sequence shown here is derived from an EMBL/GenBank/DDBJ whole genome shotgun (WGS) entry which is preliminary data.</text>
</comment>
<evidence type="ECO:0000313" key="4">
    <source>
        <dbReference type="Proteomes" id="UP001500235"/>
    </source>
</evidence>
<evidence type="ECO:0000256" key="1">
    <source>
        <dbReference type="SAM" id="MobiDB-lite"/>
    </source>
</evidence>
<keyword evidence="4" id="KW-1185">Reference proteome</keyword>
<name>A0ABP7SBI4_9SPHN</name>
<evidence type="ECO:0000313" key="3">
    <source>
        <dbReference type="EMBL" id="GAA4009444.1"/>
    </source>
</evidence>
<sequence>MASPLSSAKKTVDLSAPRRTGSRIRRDPPPPPPRKVTRGELRSQEARMILAGIALFGLVLAALLFQGSRVAGASLSNYTVVIEAD</sequence>
<feature type="region of interest" description="Disordered" evidence="1">
    <location>
        <begin position="1"/>
        <end position="40"/>
    </location>
</feature>